<dbReference type="AlphaFoldDB" id="A0A0F8W187"/>
<feature type="compositionally biased region" description="Basic and acidic residues" evidence="1">
    <location>
        <begin position="71"/>
        <end position="82"/>
    </location>
</feature>
<organism evidence="3">
    <name type="scientific">marine sediment metagenome</name>
    <dbReference type="NCBI Taxonomy" id="412755"/>
    <lineage>
        <taxon>unclassified sequences</taxon>
        <taxon>metagenomes</taxon>
        <taxon>ecological metagenomes</taxon>
    </lineage>
</organism>
<feature type="non-terminal residue" evidence="3">
    <location>
        <position position="1"/>
    </location>
</feature>
<dbReference type="PANTHER" id="PTHR30298:SF0">
    <property type="entry name" value="PROTEIN YBFL-RELATED"/>
    <property type="match status" value="1"/>
</dbReference>
<evidence type="ECO:0000313" key="3">
    <source>
        <dbReference type="EMBL" id="KKK50457.1"/>
    </source>
</evidence>
<name>A0A0F8W187_9ZZZZ</name>
<proteinExistence type="predicted"/>
<feature type="region of interest" description="Disordered" evidence="1">
    <location>
        <begin position="71"/>
        <end position="103"/>
    </location>
</feature>
<protein>
    <recommendedName>
        <fullName evidence="2">Transposase IS4-like domain-containing protein</fullName>
    </recommendedName>
</protein>
<comment type="caution">
    <text evidence="3">The sequence shown here is derived from an EMBL/GenBank/DDBJ whole genome shotgun (WGS) entry which is preliminary data.</text>
</comment>
<dbReference type="Pfam" id="PF01609">
    <property type="entry name" value="DDE_Tnp_1"/>
    <property type="match status" value="1"/>
</dbReference>
<dbReference type="NCBIfam" id="NF033564">
    <property type="entry name" value="transpos_ISAs1"/>
    <property type="match status" value="1"/>
</dbReference>
<dbReference type="InterPro" id="IPR047647">
    <property type="entry name" value="ISAs1_transpos"/>
</dbReference>
<dbReference type="PANTHER" id="PTHR30298">
    <property type="entry name" value="H REPEAT-ASSOCIATED PREDICTED TRANSPOSASE"/>
    <property type="match status" value="1"/>
</dbReference>
<evidence type="ECO:0000259" key="2">
    <source>
        <dbReference type="Pfam" id="PF01609"/>
    </source>
</evidence>
<gene>
    <name evidence="3" type="ORF">LCGC14_3124830</name>
</gene>
<dbReference type="EMBL" id="LAZR01068013">
    <property type="protein sequence ID" value="KKK50457.1"/>
    <property type="molecule type" value="Genomic_DNA"/>
</dbReference>
<dbReference type="GO" id="GO:0003677">
    <property type="term" value="F:DNA binding"/>
    <property type="evidence" value="ECO:0007669"/>
    <property type="project" value="InterPro"/>
</dbReference>
<dbReference type="GO" id="GO:0006313">
    <property type="term" value="P:DNA transposition"/>
    <property type="evidence" value="ECO:0007669"/>
    <property type="project" value="InterPro"/>
</dbReference>
<sequence>PEIYDQVIDLPVENPPLILISEKEHLELKSEVGYWQAMHKKAILREKKLKQTVTEQEGKIRDLKNRLFGKQSEKKSFNKNEDPSNPSTSKRPRGQQPGGKGHERTTALALVQELDLTGILLSADALHTQPAWCRAVRRQGGDYLLNVKANQRLLRTDIALLFSEEPRPWLPEQSARQINPGHGRLEVRTIRTSCELNEYIAPKWTDVAQVFQLQRCITRRHRITTETTYGITSLSAQVAPPRRLLTLIRQYWQIENRLHWRRDVTLGEDACTVSRGQTPRVLATLNNTILALVDRLGVPNLAAQQRIFAARPDEALNLILHPI</sequence>
<dbReference type="GO" id="GO:0004803">
    <property type="term" value="F:transposase activity"/>
    <property type="evidence" value="ECO:0007669"/>
    <property type="project" value="InterPro"/>
</dbReference>
<dbReference type="InterPro" id="IPR051698">
    <property type="entry name" value="Transposase_11-like"/>
</dbReference>
<feature type="domain" description="Transposase IS4-like" evidence="2">
    <location>
        <begin position="94"/>
        <end position="277"/>
    </location>
</feature>
<accession>A0A0F8W187</accession>
<dbReference type="InterPro" id="IPR002559">
    <property type="entry name" value="Transposase_11"/>
</dbReference>
<reference evidence="3" key="1">
    <citation type="journal article" date="2015" name="Nature">
        <title>Complex archaea that bridge the gap between prokaryotes and eukaryotes.</title>
        <authorList>
            <person name="Spang A."/>
            <person name="Saw J.H."/>
            <person name="Jorgensen S.L."/>
            <person name="Zaremba-Niedzwiedzka K."/>
            <person name="Martijn J."/>
            <person name="Lind A.E."/>
            <person name="van Eijk R."/>
            <person name="Schleper C."/>
            <person name="Guy L."/>
            <person name="Ettema T.J."/>
        </authorList>
    </citation>
    <scope>NUCLEOTIDE SEQUENCE</scope>
</reference>
<evidence type="ECO:0000256" key="1">
    <source>
        <dbReference type="SAM" id="MobiDB-lite"/>
    </source>
</evidence>